<dbReference type="InterPro" id="IPR050600">
    <property type="entry name" value="SETD3_SETD6_MTase"/>
</dbReference>
<dbReference type="CDD" id="cd10527">
    <property type="entry name" value="SET_LSMT"/>
    <property type="match status" value="1"/>
</dbReference>
<dbReference type="RefSeq" id="XP_024337834.1">
    <property type="nucleotide sequence ID" value="XM_024488902.1"/>
</dbReference>
<dbReference type="GeneID" id="36333851"/>
<accession>A0A1X6MXS1</accession>
<dbReference type="OrthoDB" id="441812at2759"/>
<feature type="compositionally biased region" description="Basic and acidic residues" evidence="1">
    <location>
        <begin position="599"/>
        <end position="608"/>
    </location>
</feature>
<dbReference type="InterPro" id="IPR032675">
    <property type="entry name" value="LRR_dom_sf"/>
</dbReference>
<evidence type="ECO:0000256" key="1">
    <source>
        <dbReference type="SAM" id="MobiDB-lite"/>
    </source>
</evidence>
<dbReference type="Gene3D" id="3.80.10.10">
    <property type="entry name" value="Ribonuclease Inhibitor"/>
    <property type="match status" value="1"/>
</dbReference>
<name>A0A1X6MXS1_9APHY</name>
<gene>
    <name evidence="2" type="ORF">POSPLADRAFT_1182201</name>
</gene>
<dbReference type="SUPFAM" id="SSF82199">
    <property type="entry name" value="SET domain"/>
    <property type="match status" value="1"/>
</dbReference>
<dbReference type="STRING" id="670580.A0A1X6MXS1"/>
<dbReference type="PANTHER" id="PTHR13271">
    <property type="entry name" value="UNCHARACTERIZED PUTATIVE METHYLTRANSFERASE"/>
    <property type="match status" value="1"/>
</dbReference>
<protein>
    <recommendedName>
        <fullName evidence="4">SET domain-containing protein</fullName>
    </recommendedName>
</protein>
<dbReference type="SUPFAM" id="SSF52047">
    <property type="entry name" value="RNI-like"/>
    <property type="match status" value="1"/>
</dbReference>
<feature type="region of interest" description="Disordered" evidence="1">
    <location>
        <begin position="585"/>
        <end position="608"/>
    </location>
</feature>
<evidence type="ECO:0000313" key="3">
    <source>
        <dbReference type="Proteomes" id="UP000194127"/>
    </source>
</evidence>
<dbReference type="GO" id="GO:0005634">
    <property type="term" value="C:nucleus"/>
    <property type="evidence" value="ECO:0007669"/>
    <property type="project" value="TreeGrafter"/>
</dbReference>
<dbReference type="InterPro" id="IPR046341">
    <property type="entry name" value="SET_dom_sf"/>
</dbReference>
<proteinExistence type="predicted"/>
<keyword evidence="3" id="KW-1185">Reference proteome</keyword>
<dbReference type="GO" id="GO:0016279">
    <property type="term" value="F:protein-lysine N-methyltransferase activity"/>
    <property type="evidence" value="ECO:0007669"/>
    <property type="project" value="TreeGrafter"/>
</dbReference>
<dbReference type="PANTHER" id="PTHR13271:SF34">
    <property type="entry name" value="N-LYSINE METHYLTRANSFERASE SETD6"/>
    <property type="match status" value="1"/>
</dbReference>
<evidence type="ECO:0000313" key="2">
    <source>
        <dbReference type="EMBL" id="OSX61040.1"/>
    </source>
</evidence>
<organism evidence="2 3">
    <name type="scientific">Postia placenta MAD-698-R-SB12</name>
    <dbReference type="NCBI Taxonomy" id="670580"/>
    <lineage>
        <taxon>Eukaryota</taxon>
        <taxon>Fungi</taxon>
        <taxon>Dikarya</taxon>
        <taxon>Basidiomycota</taxon>
        <taxon>Agaricomycotina</taxon>
        <taxon>Agaricomycetes</taxon>
        <taxon>Polyporales</taxon>
        <taxon>Adustoporiaceae</taxon>
        <taxon>Rhodonia</taxon>
    </lineage>
</organism>
<sequence length="1417" mass="159610">MEKAPMEIWGRIFSFACIDDGYTGHSLSQVSRYFRVASNHYQLQSVALSGRDQIQRFADLLENTHPRCRSVRYLYVSESLARDDIARGQDLAQRYPHRLSPAEMESLSPEDLVRKYMLHECHSDDWICIMRKVISMRGLPQMKQQLAAERQQSLSATLLRILQLVSSNLQTLTMCMDKECPDAFFAVSFPRLTELHLVTTSDPTYSHINAELRKVHILPSLTHLHLTNCAELLEAFGNRVPCLAHLRLTDMGLLSSAILSTALSASSVTEGSMFPGLVQVIVQPEISFKKSRACCLAGMKGAVKSGRIDLLKVNPSRSKAYGHRSGIIVLMSKKGWLKETAGGEGYWEVKASEIDTLTFQQLGRIDMPYERHTHNDLSYRYCITRYVFGIRQIRSLKPSDIAKIHLSSPPYLMENAPICEQGCLCQPGGVPSTKLTLIIFTGRHGDNELNMVSICRGPSNAQLVLDDTSWTCDSHSPYTFHKYILRHLCMKTRIAVEEVPLEIWARIFCLACTDDGSTGCSLSQVSRYIRAASSEYRLQSIALAGIQQMRSFGDLLVNTRSDYHRVRYLYVSEFLVRQRSTVPFDSEDMEPTGTHRPHDHSTDEDRTREEHSIFVATLSRILWLIHPHIQTLTVCLDREGPDTLFETPFPRLTELDIVFEVSRSFRSRDDVREPPRIQDLSSLTHLHLDNCAHLLAAFRGRVPRLAHLRLTEMNPLSSAQYVISRALSTQSESSITASRHPISVDLDAFPTLGRIIIQPPGDVHEGRGCCLAKLQDALKSTKIVLLKPEDPYNKLLLHLDSGGRSARSKQEWSERTAGGEGVWKINTGDVDMRMFMEILQQQEPYRRHIHAETIQVCGLVPSGAARLADHGLRRTYQASLKFETVKTYAYQHDTAVGQVKFILLFSVYYDRPQRSGPWSRTVVFLLSRHYQMSRDERLKDTVAVLLDWRHSRQRSFSRDSGLFKRGFCNEHNATSPLQEQVAFVPYGHEGHLALALTLYHELTMGEESEWYGYLQSLPTSVVPNALFWGHDDAGMGDHDGREARAWLDGTEVEKEFCDEHGVDTVPLFNRLDKPCTLQGFILAYSLCDIDVCPTCGSLDECPHDREDPSLATSQIGSSLSRSEVTCDMVTNRPVLPNSEIFNTYGHRLGNASLLARYGFALEGNEHDIVSWELSIHDLLRTDEPLPLSPDEFTLLFRKLAKLWARSLSSIAGDNSTLVYRPVVPDGEEPTYTGWQSHLCINSEAQVSVHLWLYAALRAVIAMKDEGPVQSGDSETWSVGEVVPLLGRAMDAQVGIEKFMNVTDETIDGEEMVVDIDVLVSRGLILEASTWTDSSTQPKRILGQIAATVCMLCTQRISRLGKQPALSTADLGDYFDSLPTTREKTRLALAEVITERTILESCHAVWQDFLTVLVDDAE</sequence>
<reference evidence="2 3" key="1">
    <citation type="submission" date="2017-04" db="EMBL/GenBank/DDBJ databases">
        <title>Genome Sequence of the Model Brown-Rot Fungus Postia placenta SB12.</title>
        <authorList>
            <consortium name="DOE Joint Genome Institute"/>
            <person name="Gaskell J."/>
            <person name="Kersten P."/>
            <person name="Larrondo L.F."/>
            <person name="Canessa P."/>
            <person name="Martinez D."/>
            <person name="Hibbett D."/>
            <person name="Schmoll M."/>
            <person name="Kubicek C.P."/>
            <person name="Martinez A.T."/>
            <person name="Yadav J."/>
            <person name="Master E."/>
            <person name="Magnuson J.K."/>
            <person name="James T."/>
            <person name="Yaver D."/>
            <person name="Berka R."/>
            <person name="Labutti K."/>
            <person name="Lipzen A."/>
            <person name="Aerts A."/>
            <person name="Barry K."/>
            <person name="Henrissat B."/>
            <person name="Blanchette R."/>
            <person name="Grigoriev I."/>
            <person name="Cullen D."/>
        </authorList>
    </citation>
    <scope>NUCLEOTIDE SEQUENCE [LARGE SCALE GENOMIC DNA]</scope>
    <source>
        <strain evidence="2 3">MAD-698-R-SB12</strain>
    </source>
</reference>
<dbReference type="EMBL" id="KZ110599">
    <property type="protein sequence ID" value="OSX61040.1"/>
    <property type="molecule type" value="Genomic_DNA"/>
</dbReference>
<evidence type="ECO:0008006" key="4">
    <source>
        <dbReference type="Google" id="ProtNLM"/>
    </source>
</evidence>
<dbReference type="Proteomes" id="UP000194127">
    <property type="component" value="Unassembled WGS sequence"/>
</dbReference>
<dbReference type="Gene3D" id="3.90.1410.10">
    <property type="entry name" value="set domain protein methyltransferase, domain 1"/>
    <property type="match status" value="1"/>
</dbReference>